<organism evidence="1 2">
    <name type="scientific">Brachionus plicatilis</name>
    <name type="common">Marine rotifer</name>
    <name type="synonym">Brachionus muelleri</name>
    <dbReference type="NCBI Taxonomy" id="10195"/>
    <lineage>
        <taxon>Eukaryota</taxon>
        <taxon>Metazoa</taxon>
        <taxon>Spiralia</taxon>
        <taxon>Gnathifera</taxon>
        <taxon>Rotifera</taxon>
        <taxon>Eurotatoria</taxon>
        <taxon>Monogononta</taxon>
        <taxon>Pseudotrocha</taxon>
        <taxon>Ploima</taxon>
        <taxon>Brachionidae</taxon>
        <taxon>Brachionus</taxon>
    </lineage>
</organism>
<reference evidence="1 2" key="1">
    <citation type="journal article" date="2018" name="Sci. Rep.">
        <title>Genomic signatures of local adaptation to the degree of environmental predictability in rotifers.</title>
        <authorList>
            <person name="Franch-Gras L."/>
            <person name="Hahn C."/>
            <person name="Garcia-Roger E.M."/>
            <person name="Carmona M.J."/>
            <person name="Serra M."/>
            <person name="Gomez A."/>
        </authorList>
    </citation>
    <scope>NUCLEOTIDE SEQUENCE [LARGE SCALE GENOMIC DNA]</scope>
    <source>
        <strain evidence="1">HYR1</strain>
    </source>
</reference>
<name>A0A3M7R655_BRAPC</name>
<sequence length="91" mass="11027">MLDYMHLCIIGTYKKIFNNFFDSKNWNKPYYLKKVINFIDNRMSNFSLPNSFSRKLRSLNERAHYKANEFRTLAFYLSFGLFDGLLDDQYL</sequence>
<dbReference type="OrthoDB" id="10015795at2759"/>
<keyword evidence="2" id="KW-1185">Reference proteome</keyword>
<dbReference type="PANTHER" id="PTHR46579:SF1">
    <property type="entry name" value="F5_8 TYPE C DOMAIN-CONTAINING PROTEIN"/>
    <property type="match status" value="1"/>
</dbReference>
<proteinExistence type="predicted"/>
<dbReference type="EMBL" id="REGN01004145">
    <property type="protein sequence ID" value="RNA18939.1"/>
    <property type="molecule type" value="Genomic_DNA"/>
</dbReference>
<dbReference type="Proteomes" id="UP000276133">
    <property type="component" value="Unassembled WGS sequence"/>
</dbReference>
<protein>
    <submittedName>
        <fullName evidence="1">Uncharacterized protein</fullName>
    </submittedName>
</protein>
<dbReference type="PANTHER" id="PTHR46579">
    <property type="entry name" value="F5/8 TYPE C DOMAIN-CONTAINING PROTEIN-RELATED"/>
    <property type="match status" value="1"/>
</dbReference>
<gene>
    <name evidence="1" type="ORF">BpHYR1_000603</name>
</gene>
<dbReference type="AlphaFoldDB" id="A0A3M7R655"/>
<comment type="caution">
    <text evidence="1">The sequence shown here is derived from an EMBL/GenBank/DDBJ whole genome shotgun (WGS) entry which is preliminary data.</text>
</comment>
<dbReference type="STRING" id="10195.A0A3M7R655"/>
<evidence type="ECO:0000313" key="1">
    <source>
        <dbReference type="EMBL" id="RNA18939.1"/>
    </source>
</evidence>
<evidence type="ECO:0000313" key="2">
    <source>
        <dbReference type="Proteomes" id="UP000276133"/>
    </source>
</evidence>
<accession>A0A3M7R655</accession>